<dbReference type="RefSeq" id="WP_126011052.1">
    <property type="nucleotide sequence ID" value="NZ_CP032509.1"/>
</dbReference>
<dbReference type="Proteomes" id="UP000268192">
    <property type="component" value="Chromosome"/>
</dbReference>
<organism evidence="1 2">
    <name type="scientific">Georhizobium profundi</name>
    <dbReference type="NCBI Taxonomy" id="2341112"/>
    <lineage>
        <taxon>Bacteria</taxon>
        <taxon>Pseudomonadati</taxon>
        <taxon>Pseudomonadota</taxon>
        <taxon>Alphaproteobacteria</taxon>
        <taxon>Hyphomicrobiales</taxon>
        <taxon>Rhizobiaceae</taxon>
        <taxon>Georhizobium</taxon>
    </lineage>
</organism>
<proteinExistence type="predicted"/>
<name>A0A3S9B755_9HYPH</name>
<sequence>MNDHVTDLNKVRAALVLERRRLASEYDAALDPSDSKVIARLVRVQEILRVVDEAIAEEYGIKTDSSYTLENV</sequence>
<gene>
    <name evidence="1" type="ORF">D5400_16875</name>
</gene>
<protein>
    <submittedName>
        <fullName evidence="1">Uncharacterized protein</fullName>
    </submittedName>
</protein>
<dbReference type="KEGG" id="abaw:D5400_16875"/>
<reference evidence="1 2" key="1">
    <citation type="submission" date="2018-09" db="EMBL/GenBank/DDBJ databases">
        <title>Marinorhizobium profundi gen. nov., sp. nov., isolated from a deep-sea sediment sample from the New Britain Trench and proposal of Marinorhizobiaceae fam. nov. in the order Rhizobiales of the class Alphaproteobacteria.</title>
        <authorList>
            <person name="Cao J."/>
        </authorList>
    </citation>
    <scope>NUCLEOTIDE SEQUENCE [LARGE SCALE GENOMIC DNA]</scope>
    <source>
        <strain evidence="1 2">WS11</strain>
    </source>
</reference>
<dbReference type="AlphaFoldDB" id="A0A3S9B755"/>
<evidence type="ECO:0000313" key="1">
    <source>
        <dbReference type="EMBL" id="AZN72724.1"/>
    </source>
</evidence>
<accession>A0A3S9B755</accession>
<dbReference type="EMBL" id="CP032509">
    <property type="protein sequence ID" value="AZN72724.1"/>
    <property type="molecule type" value="Genomic_DNA"/>
</dbReference>
<evidence type="ECO:0000313" key="2">
    <source>
        <dbReference type="Proteomes" id="UP000268192"/>
    </source>
</evidence>
<keyword evidence="2" id="KW-1185">Reference proteome</keyword>